<evidence type="ECO:0000259" key="1">
    <source>
        <dbReference type="Pfam" id="PF10000"/>
    </source>
</evidence>
<dbReference type="PANTHER" id="PTHR39199:SF1">
    <property type="entry name" value="BLR5128 PROTEIN"/>
    <property type="match status" value="1"/>
</dbReference>
<dbReference type="Proteomes" id="UP000317010">
    <property type="component" value="Unassembled WGS sequence"/>
</dbReference>
<dbReference type="Pfam" id="PF10000">
    <property type="entry name" value="ACT_3"/>
    <property type="match status" value="1"/>
</dbReference>
<evidence type="ECO:0000313" key="4">
    <source>
        <dbReference type="Proteomes" id="UP000317010"/>
    </source>
</evidence>
<dbReference type="AlphaFoldDB" id="A0A562U8Z0"/>
<gene>
    <name evidence="3" type="ORF">JN11_01212</name>
</gene>
<dbReference type="InterPro" id="IPR045865">
    <property type="entry name" value="ACT-like_dom_sf"/>
</dbReference>
<dbReference type="SUPFAM" id="SSF55021">
    <property type="entry name" value="ACT-like"/>
    <property type="match status" value="2"/>
</dbReference>
<feature type="domain" description="DUF2241" evidence="1">
    <location>
        <begin position="2"/>
        <end position="69"/>
    </location>
</feature>
<evidence type="ECO:0000313" key="3">
    <source>
        <dbReference type="EMBL" id="TWJ02240.1"/>
    </source>
</evidence>
<organism evidence="3 4">
    <name type="scientific">Mucilaginibacter frigoritolerans</name>
    <dbReference type="NCBI Taxonomy" id="652788"/>
    <lineage>
        <taxon>Bacteria</taxon>
        <taxon>Pseudomonadati</taxon>
        <taxon>Bacteroidota</taxon>
        <taxon>Sphingobacteriia</taxon>
        <taxon>Sphingobacteriales</taxon>
        <taxon>Sphingobacteriaceae</taxon>
        <taxon>Mucilaginibacter</taxon>
    </lineage>
</organism>
<accession>A0A562U8Z0</accession>
<name>A0A562U8Z0_9SPHI</name>
<dbReference type="PANTHER" id="PTHR39199">
    <property type="entry name" value="BLR5128 PROTEIN"/>
    <property type="match status" value="1"/>
</dbReference>
<sequence length="131" mass="14400">MPGETNLTELLKTMHPTLNEGDYVFCTISSSITIDHDLIIGSFKEKEGLTIILSKDEADKLNLTYSYIATWITLTVHSSLEAVGLTAAFATELSKNGISCNVVAAYYHDHIFVAKKDAVKAMDVLQKMADK</sequence>
<evidence type="ECO:0000259" key="2">
    <source>
        <dbReference type="Pfam" id="PF13840"/>
    </source>
</evidence>
<feature type="domain" description="CASTOR ACT" evidence="2">
    <location>
        <begin position="70"/>
        <end position="127"/>
    </location>
</feature>
<dbReference type="InterPro" id="IPR018717">
    <property type="entry name" value="DUF2241"/>
</dbReference>
<protein>
    <submittedName>
        <fullName evidence="3">Uncharacterized protein</fullName>
    </submittedName>
</protein>
<reference evidence="3 4" key="1">
    <citation type="submission" date="2019-07" db="EMBL/GenBank/DDBJ databases">
        <title>Genomic Encyclopedia of Archaeal and Bacterial Type Strains, Phase II (KMG-II): from individual species to whole genera.</title>
        <authorList>
            <person name="Goeker M."/>
        </authorList>
    </citation>
    <scope>NUCLEOTIDE SEQUENCE [LARGE SCALE GENOMIC DNA]</scope>
    <source>
        <strain evidence="3 4">ATCC BAA-1854</strain>
    </source>
</reference>
<dbReference type="EMBL" id="VLLI01000003">
    <property type="protein sequence ID" value="TWJ02240.1"/>
    <property type="molecule type" value="Genomic_DNA"/>
</dbReference>
<dbReference type="Pfam" id="PF13840">
    <property type="entry name" value="ACT_7"/>
    <property type="match status" value="1"/>
</dbReference>
<dbReference type="Gene3D" id="3.30.2130.10">
    <property type="entry name" value="VC0802-like"/>
    <property type="match status" value="1"/>
</dbReference>
<comment type="caution">
    <text evidence="3">The sequence shown here is derived from an EMBL/GenBank/DDBJ whole genome shotgun (WGS) entry which is preliminary data.</text>
</comment>
<keyword evidence="4" id="KW-1185">Reference proteome</keyword>
<dbReference type="InterPro" id="IPR027795">
    <property type="entry name" value="CASTOR_ACT_dom"/>
</dbReference>
<dbReference type="OrthoDB" id="517867at2"/>
<proteinExistence type="predicted"/>
<dbReference type="RefSeq" id="WP_144910624.1">
    <property type="nucleotide sequence ID" value="NZ_VLLI01000003.1"/>
</dbReference>